<proteinExistence type="predicted"/>
<dbReference type="InterPro" id="IPR022148">
    <property type="entry name" value="CopG_antitoxin"/>
</dbReference>
<sequence>MKKKIPNFKNEDEEREFWVTHDSTEYINWKTAKRVILPKLKPSIKTISLRLPGSMIEELKLLANKRDVPYQSLLKIFLAERIEKELKLHTADTPKT</sequence>
<evidence type="ECO:0008006" key="3">
    <source>
        <dbReference type="Google" id="ProtNLM"/>
    </source>
</evidence>
<gene>
    <name evidence="1" type="ORF">A2161_16080</name>
</gene>
<dbReference type="EMBL" id="MGDD01000243">
    <property type="protein sequence ID" value="OGL44043.1"/>
    <property type="molecule type" value="Genomic_DNA"/>
</dbReference>
<comment type="caution">
    <text evidence="1">The sequence shown here is derived from an EMBL/GenBank/DDBJ whole genome shotgun (WGS) entry which is preliminary data.</text>
</comment>
<dbReference type="AlphaFoldDB" id="A0A1F7RR83"/>
<evidence type="ECO:0000313" key="1">
    <source>
        <dbReference type="EMBL" id="OGL44043.1"/>
    </source>
</evidence>
<protein>
    <recommendedName>
        <fullName evidence="3">CopG family transcriptional regulator</fullName>
    </recommendedName>
</protein>
<dbReference type="Pfam" id="PF12441">
    <property type="entry name" value="CopG_antitoxin"/>
    <property type="match status" value="1"/>
</dbReference>
<name>A0A1F7RR83_9BACT</name>
<evidence type="ECO:0000313" key="2">
    <source>
        <dbReference type="Proteomes" id="UP000179266"/>
    </source>
</evidence>
<reference evidence="1 2" key="1">
    <citation type="journal article" date="2016" name="Nat. Commun.">
        <title>Thousands of microbial genomes shed light on interconnected biogeochemical processes in an aquifer system.</title>
        <authorList>
            <person name="Anantharaman K."/>
            <person name="Brown C.T."/>
            <person name="Hug L.A."/>
            <person name="Sharon I."/>
            <person name="Castelle C.J."/>
            <person name="Probst A.J."/>
            <person name="Thomas B.C."/>
            <person name="Singh A."/>
            <person name="Wilkins M.J."/>
            <person name="Karaoz U."/>
            <person name="Brodie E.L."/>
            <person name="Williams K.H."/>
            <person name="Hubbard S.S."/>
            <person name="Banfield J.F."/>
        </authorList>
    </citation>
    <scope>NUCLEOTIDE SEQUENCE [LARGE SCALE GENOMIC DNA]</scope>
</reference>
<dbReference type="Proteomes" id="UP000179266">
    <property type="component" value="Unassembled WGS sequence"/>
</dbReference>
<organism evidence="1 2">
    <name type="scientific">Candidatus Schekmanbacteria bacterium RBG_13_48_7</name>
    <dbReference type="NCBI Taxonomy" id="1817878"/>
    <lineage>
        <taxon>Bacteria</taxon>
        <taxon>Candidatus Schekmaniibacteriota</taxon>
    </lineage>
</organism>
<accession>A0A1F7RR83</accession>